<dbReference type="Proteomes" id="UP001497525">
    <property type="component" value="Unassembled WGS sequence"/>
</dbReference>
<feature type="domain" description="Saposin B-type" evidence="3">
    <location>
        <begin position="24"/>
        <end position="99"/>
    </location>
</feature>
<dbReference type="SMART" id="SM00741">
    <property type="entry name" value="SapB"/>
    <property type="match status" value="1"/>
</dbReference>
<evidence type="ECO:0000313" key="5">
    <source>
        <dbReference type="Proteomes" id="UP001497525"/>
    </source>
</evidence>
<organism evidence="4 5">
    <name type="scientific">Calicophoron daubneyi</name>
    <name type="common">Rumen fluke</name>
    <name type="synonym">Paramphistomum daubneyi</name>
    <dbReference type="NCBI Taxonomy" id="300641"/>
    <lineage>
        <taxon>Eukaryota</taxon>
        <taxon>Metazoa</taxon>
        <taxon>Spiralia</taxon>
        <taxon>Lophotrochozoa</taxon>
        <taxon>Platyhelminthes</taxon>
        <taxon>Trematoda</taxon>
        <taxon>Digenea</taxon>
        <taxon>Plagiorchiida</taxon>
        <taxon>Pronocephalata</taxon>
        <taxon>Paramphistomoidea</taxon>
        <taxon>Paramphistomidae</taxon>
        <taxon>Calicophoron</taxon>
    </lineage>
</organism>
<name>A0AAV2T2W7_CALDB</name>
<reference evidence="4" key="1">
    <citation type="submission" date="2024-06" db="EMBL/GenBank/DDBJ databases">
        <authorList>
            <person name="Liu X."/>
            <person name="Lenzi L."/>
            <person name="Haldenby T S."/>
            <person name="Uol C."/>
        </authorList>
    </citation>
    <scope>NUCLEOTIDE SEQUENCE</scope>
</reference>
<evidence type="ECO:0000259" key="3">
    <source>
        <dbReference type="PROSITE" id="PS50015"/>
    </source>
</evidence>
<sequence length="99" mass="10699">MRLLVLFALIGLSVAVPVYEYPDNFGLCDICTDALGGLISLVKGHAAQEIIDKYIVEVCNPVPIVGGLCKEALNHAVSYLMKHLDESDSVKVCKAIHIC</sequence>
<keyword evidence="1" id="KW-1015">Disulfide bond</keyword>
<evidence type="ECO:0000313" key="4">
    <source>
        <dbReference type="EMBL" id="CAL5130502.1"/>
    </source>
</evidence>
<evidence type="ECO:0000256" key="2">
    <source>
        <dbReference type="SAM" id="SignalP"/>
    </source>
</evidence>
<feature type="chain" id="PRO_5043842149" description="Saposin B-type domain-containing protein" evidence="2">
    <location>
        <begin position="16"/>
        <end position="99"/>
    </location>
</feature>
<dbReference type="PROSITE" id="PS50015">
    <property type="entry name" value="SAP_B"/>
    <property type="match status" value="1"/>
</dbReference>
<evidence type="ECO:0000256" key="1">
    <source>
        <dbReference type="ARBA" id="ARBA00023157"/>
    </source>
</evidence>
<feature type="signal peptide" evidence="2">
    <location>
        <begin position="1"/>
        <end position="15"/>
    </location>
</feature>
<dbReference type="AlphaFoldDB" id="A0AAV2T2W7"/>
<accession>A0AAV2T2W7</accession>
<dbReference type="Gene3D" id="1.10.225.10">
    <property type="entry name" value="Saposin-like"/>
    <property type="match status" value="1"/>
</dbReference>
<dbReference type="EMBL" id="CAXLJL010000068">
    <property type="protein sequence ID" value="CAL5130502.1"/>
    <property type="molecule type" value="Genomic_DNA"/>
</dbReference>
<keyword evidence="2" id="KW-0732">Signal</keyword>
<dbReference type="InterPro" id="IPR011001">
    <property type="entry name" value="Saposin-like"/>
</dbReference>
<gene>
    <name evidence="4" type="ORF">CDAUBV1_LOCUS2568</name>
</gene>
<dbReference type="SUPFAM" id="SSF47862">
    <property type="entry name" value="Saposin"/>
    <property type="match status" value="1"/>
</dbReference>
<dbReference type="InterPro" id="IPR008139">
    <property type="entry name" value="SaposinB_dom"/>
</dbReference>
<protein>
    <recommendedName>
        <fullName evidence="3">Saposin B-type domain-containing protein</fullName>
    </recommendedName>
</protein>
<comment type="caution">
    <text evidence="4">The sequence shown here is derived from an EMBL/GenBank/DDBJ whole genome shotgun (WGS) entry which is preliminary data.</text>
</comment>
<proteinExistence type="predicted"/>